<dbReference type="SUPFAM" id="SSF57625">
    <property type="entry name" value="Invertebrate chitin-binding proteins"/>
    <property type="match status" value="3"/>
</dbReference>
<dbReference type="AlphaFoldDB" id="A0ABD2A0Y7"/>
<evidence type="ECO:0000313" key="7">
    <source>
        <dbReference type="EMBL" id="KAL2714299.1"/>
    </source>
</evidence>
<dbReference type="PROSITE" id="PS50940">
    <property type="entry name" value="CHIT_BIND_II"/>
    <property type="match status" value="3"/>
</dbReference>
<feature type="domain" description="Chitin-binding type-2" evidence="6">
    <location>
        <begin position="196"/>
        <end position="255"/>
    </location>
</feature>
<dbReference type="Gene3D" id="2.170.140.10">
    <property type="entry name" value="Chitin binding domain"/>
    <property type="match status" value="2"/>
</dbReference>
<dbReference type="SMART" id="SM00494">
    <property type="entry name" value="ChtBD2"/>
    <property type="match status" value="3"/>
</dbReference>
<accession>A0ABD2A0Y7</accession>
<dbReference type="InterPro" id="IPR051940">
    <property type="entry name" value="Chitin_bind-dev_reg"/>
</dbReference>
<evidence type="ECO:0000256" key="2">
    <source>
        <dbReference type="ARBA" id="ARBA00022729"/>
    </source>
</evidence>
<keyword evidence="1" id="KW-0147">Chitin-binding</keyword>
<keyword evidence="2" id="KW-0732">Signal</keyword>
<proteinExistence type="predicted"/>
<dbReference type="InterPro" id="IPR036508">
    <property type="entry name" value="Chitin-bd_dom_sf"/>
</dbReference>
<dbReference type="Proteomes" id="UP001607302">
    <property type="component" value="Unassembled WGS sequence"/>
</dbReference>
<keyword evidence="5" id="KW-0325">Glycoprotein</keyword>
<name>A0ABD2A0Y7_VESSQ</name>
<evidence type="ECO:0000256" key="1">
    <source>
        <dbReference type="ARBA" id="ARBA00022669"/>
    </source>
</evidence>
<dbReference type="InterPro" id="IPR002557">
    <property type="entry name" value="Chitin-bd_dom"/>
</dbReference>
<evidence type="ECO:0000259" key="6">
    <source>
        <dbReference type="PROSITE" id="PS50940"/>
    </source>
</evidence>
<feature type="domain" description="Chitin-binding type-2" evidence="6">
    <location>
        <begin position="57"/>
        <end position="124"/>
    </location>
</feature>
<organism evidence="7 8">
    <name type="scientific">Vespula squamosa</name>
    <name type="common">Southern yellow jacket</name>
    <name type="synonym">Wasp</name>
    <dbReference type="NCBI Taxonomy" id="30214"/>
    <lineage>
        <taxon>Eukaryota</taxon>
        <taxon>Metazoa</taxon>
        <taxon>Ecdysozoa</taxon>
        <taxon>Arthropoda</taxon>
        <taxon>Hexapoda</taxon>
        <taxon>Insecta</taxon>
        <taxon>Pterygota</taxon>
        <taxon>Neoptera</taxon>
        <taxon>Endopterygota</taxon>
        <taxon>Hymenoptera</taxon>
        <taxon>Apocrita</taxon>
        <taxon>Aculeata</taxon>
        <taxon>Vespoidea</taxon>
        <taxon>Vespidae</taxon>
        <taxon>Vespinae</taxon>
        <taxon>Vespula</taxon>
    </lineage>
</organism>
<keyword evidence="8" id="KW-1185">Reference proteome</keyword>
<protein>
    <submittedName>
        <fullName evidence="7">Peritrophin-1-like</fullName>
    </submittedName>
</protein>
<dbReference type="PANTHER" id="PTHR23301">
    <property type="entry name" value="CHITIN BINDING PERITROPHIN-A"/>
    <property type="match status" value="1"/>
</dbReference>
<dbReference type="GO" id="GO:0008061">
    <property type="term" value="F:chitin binding"/>
    <property type="evidence" value="ECO:0007669"/>
    <property type="project" value="UniProtKB-KW"/>
</dbReference>
<evidence type="ECO:0000256" key="5">
    <source>
        <dbReference type="ARBA" id="ARBA00023180"/>
    </source>
</evidence>
<comment type="caution">
    <text evidence="7">The sequence shown here is derived from an EMBL/GenBank/DDBJ whole genome shotgun (WGS) entry which is preliminary data.</text>
</comment>
<evidence type="ECO:0000256" key="3">
    <source>
        <dbReference type="ARBA" id="ARBA00022737"/>
    </source>
</evidence>
<dbReference type="PANTHER" id="PTHR23301:SF0">
    <property type="entry name" value="CHITIN-BINDING TYPE-2 DOMAIN-CONTAINING PROTEIN-RELATED"/>
    <property type="match status" value="1"/>
</dbReference>
<feature type="domain" description="Chitin-binding type-2" evidence="6">
    <location>
        <begin position="140"/>
        <end position="195"/>
    </location>
</feature>
<gene>
    <name evidence="7" type="ORF">V1478_016856</name>
</gene>
<keyword evidence="4" id="KW-1015">Disulfide bond</keyword>
<reference evidence="7 8" key="1">
    <citation type="journal article" date="2024" name="Ann. Entomol. Soc. Am.">
        <title>Genomic analyses of the southern and eastern yellowjacket wasps (Hymenoptera: Vespidae) reveal evolutionary signatures of social life.</title>
        <authorList>
            <person name="Catto M.A."/>
            <person name="Caine P.B."/>
            <person name="Orr S.E."/>
            <person name="Hunt B.G."/>
            <person name="Goodisman M.A.D."/>
        </authorList>
    </citation>
    <scope>NUCLEOTIDE SEQUENCE [LARGE SCALE GENOMIC DNA]</scope>
    <source>
        <strain evidence="7">233</strain>
        <tissue evidence="7">Head and thorax</tissue>
    </source>
</reference>
<dbReference type="EMBL" id="JAUDFV010000157">
    <property type="protein sequence ID" value="KAL2714299.1"/>
    <property type="molecule type" value="Genomic_DNA"/>
</dbReference>
<evidence type="ECO:0000256" key="4">
    <source>
        <dbReference type="ARBA" id="ARBA00023157"/>
    </source>
</evidence>
<sequence>MKGKSLLLTLDIVSLKIHKTTSLLTLNIQTGGYLIIAALAAVAVTVYAEDVPILPVPTFCPDVDPDDRTIHLAHEYDCTKFYKCIGGNKVELLCPFMDKAKTRRLHFNRVLQVCDLPARANCNSQVIRTTPETKQVWDPSWTCGNRPVGTYLPHKTRCHLYYECTSYGQVLQKCAEGLTYNPYVQICDRSGRCQATDGCKDYRGTEGKYLPDPLSCKNVYYCKDEITEKYSCDEDAEWSTQNDKCLPADQANCSRKINATRNN</sequence>
<keyword evidence="3" id="KW-0677">Repeat</keyword>
<evidence type="ECO:0000313" key="8">
    <source>
        <dbReference type="Proteomes" id="UP001607302"/>
    </source>
</evidence>
<dbReference type="Pfam" id="PF01607">
    <property type="entry name" value="CBM_14"/>
    <property type="match status" value="3"/>
</dbReference>